<feature type="compositionally biased region" description="Low complexity" evidence="1">
    <location>
        <begin position="60"/>
        <end position="88"/>
    </location>
</feature>
<feature type="compositionally biased region" description="Polar residues" evidence="1">
    <location>
        <begin position="119"/>
        <end position="140"/>
    </location>
</feature>
<accession>A0ABD0XZP2</accession>
<feature type="region of interest" description="Disordered" evidence="1">
    <location>
        <begin position="57"/>
        <end position="88"/>
    </location>
</feature>
<sequence>MSFPVACTTADTSKKSLENDMNEVDWDVAERPQEMNSYHSHHRPIWWVPIGTTTTPADCSSSTVPSSTVPSSTVPSSTVPSSTVPSSTVPSPIVPDAIIFLYLSDKSLEEFCTCRNKESTTPTTQPGLMKESTCSTTRSGKPNKGLIHLIEATRPPQKLFPRVNVSTTQGPACPHSPHPSQPPIQQHQVPTPTQSAHPTTATLHPMMIVEHRQLVPCPYCGNDISMVFVPLSDNGPTTEHVYQSAPMVNQVI</sequence>
<feature type="region of interest" description="Disordered" evidence="1">
    <location>
        <begin position="117"/>
        <end position="142"/>
    </location>
</feature>
<evidence type="ECO:0000313" key="2">
    <source>
        <dbReference type="EMBL" id="KAL1116707.1"/>
    </source>
</evidence>
<keyword evidence="3" id="KW-1185">Reference proteome</keyword>
<proteinExistence type="predicted"/>
<feature type="region of interest" description="Disordered" evidence="1">
    <location>
        <begin position="167"/>
        <end position="199"/>
    </location>
</feature>
<dbReference type="AlphaFoldDB" id="A0ABD0XZP2"/>
<dbReference type="EMBL" id="JBFDAA010000017">
    <property type="protein sequence ID" value="KAL1116707.1"/>
    <property type="molecule type" value="Genomic_DNA"/>
</dbReference>
<gene>
    <name evidence="2" type="ORF">AAG570_005179</name>
</gene>
<organism evidence="2 3">
    <name type="scientific">Ranatra chinensis</name>
    <dbReference type="NCBI Taxonomy" id="642074"/>
    <lineage>
        <taxon>Eukaryota</taxon>
        <taxon>Metazoa</taxon>
        <taxon>Ecdysozoa</taxon>
        <taxon>Arthropoda</taxon>
        <taxon>Hexapoda</taxon>
        <taxon>Insecta</taxon>
        <taxon>Pterygota</taxon>
        <taxon>Neoptera</taxon>
        <taxon>Paraneoptera</taxon>
        <taxon>Hemiptera</taxon>
        <taxon>Heteroptera</taxon>
        <taxon>Panheteroptera</taxon>
        <taxon>Nepomorpha</taxon>
        <taxon>Nepidae</taxon>
        <taxon>Ranatrinae</taxon>
        <taxon>Ranatra</taxon>
    </lineage>
</organism>
<reference evidence="2 3" key="1">
    <citation type="submission" date="2024-07" db="EMBL/GenBank/DDBJ databases">
        <title>Chromosome-level genome assembly of the water stick insect Ranatra chinensis (Heteroptera: Nepidae).</title>
        <authorList>
            <person name="Liu X."/>
        </authorList>
    </citation>
    <scope>NUCLEOTIDE SEQUENCE [LARGE SCALE GENOMIC DNA]</scope>
    <source>
        <strain evidence="2">Cailab_2021Rc</strain>
        <tissue evidence="2">Muscle</tissue>
    </source>
</reference>
<protein>
    <recommendedName>
        <fullName evidence="4">LITAF domain-containing protein</fullName>
    </recommendedName>
</protein>
<evidence type="ECO:0000313" key="3">
    <source>
        <dbReference type="Proteomes" id="UP001558652"/>
    </source>
</evidence>
<comment type="caution">
    <text evidence="2">The sequence shown here is derived from an EMBL/GenBank/DDBJ whole genome shotgun (WGS) entry which is preliminary data.</text>
</comment>
<name>A0ABD0XZP2_9HEMI</name>
<evidence type="ECO:0008006" key="4">
    <source>
        <dbReference type="Google" id="ProtNLM"/>
    </source>
</evidence>
<dbReference type="Proteomes" id="UP001558652">
    <property type="component" value="Unassembled WGS sequence"/>
</dbReference>
<evidence type="ECO:0000256" key="1">
    <source>
        <dbReference type="SAM" id="MobiDB-lite"/>
    </source>
</evidence>